<dbReference type="InterPro" id="IPR050721">
    <property type="entry name" value="Trk_Ktr_HKT_K-transport"/>
</dbReference>
<dbReference type="NCBIfam" id="NF007039">
    <property type="entry name" value="PRK09496.3-2"/>
    <property type="match status" value="1"/>
</dbReference>
<name>A0A0H5DN05_9BACT</name>
<dbReference type="SUPFAM" id="SSF116726">
    <property type="entry name" value="TrkA C-terminal domain-like"/>
    <property type="match status" value="2"/>
</dbReference>
<gene>
    <name evidence="9" type="primary">trkA</name>
    <name evidence="9" type="ORF">ELAC_0058</name>
</gene>
<sequence length="457" mass="50290">MKIIVVGAGTFGSYIAKLLSEEEHDVVLVDKEPLRLQAAAEYLDVSSRVGSGSDWQLLDSLFELSPDLIIAATDNDELNLVTCSMAKQLGYPKTMARIRDSKLLNRSRLDFGRIFDVDDFIGPELLVAHDIVKYMLSPSSVFVENFAHGAVQLRTIIVPDKWRRGDKPIAELRLPEGIIIGLIQRETDERRAGISLGKKKVIFPHGNDRILPRDEVTFIGELKAIQEIHHFFGIPSKPMKSAFIVGGSLTAFNLAKLLEMQNIETTIIEKDFERCARLAEVLPQSTIINHDGTDVNFLKSEKVASKDLFVAATGVDEVNMMASLMVKELGQERVVSLLTNSGYRSIASQLGINHTVSPIVSAASQVLSRVFSGTVRSLVSLYDNQAEIIEINVRNDSPVIGVPLSELGPLFPSDFLIAMIQNRGRTMIANGSRIISAGDSVIVITSPKHVPEMQGIF</sequence>
<dbReference type="PRINTS" id="PR00335">
    <property type="entry name" value="KUPTAKETRKA"/>
</dbReference>
<feature type="domain" description="RCK C-terminal" evidence="8">
    <location>
        <begin position="141"/>
        <end position="234"/>
    </location>
</feature>
<accession>A0A0H5DN05</accession>
<evidence type="ECO:0000256" key="1">
    <source>
        <dbReference type="ARBA" id="ARBA00017378"/>
    </source>
</evidence>
<evidence type="ECO:0000256" key="4">
    <source>
        <dbReference type="ARBA" id="ARBA00022958"/>
    </source>
</evidence>
<evidence type="ECO:0000256" key="3">
    <source>
        <dbReference type="ARBA" id="ARBA00022538"/>
    </source>
</evidence>
<evidence type="ECO:0000313" key="10">
    <source>
        <dbReference type="Proteomes" id="UP000220251"/>
    </source>
</evidence>
<dbReference type="InterPro" id="IPR006036">
    <property type="entry name" value="K_uptake_TrkA"/>
</dbReference>
<keyword evidence="10" id="KW-1185">Reference proteome</keyword>
<dbReference type="PROSITE" id="PS51201">
    <property type="entry name" value="RCK_N"/>
    <property type="match status" value="2"/>
</dbReference>
<dbReference type="EMBL" id="CWGJ01000001">
    <property type="protein sequence ID" value="CRX37422.1"/>
    <property type="molecule type" value="Genomic_DNA"/>
</dbReference>
<dbReference type="InterPro" id="IPR003148">
    <property type="entry name" value="RCK_N"/>
</dbReference>
<dbReference type="SUPFAM" id="SSF51735">
    <property type="entry name" value="NAD(P)-binding Rossmann-fold domains"/>
    <property type="match status" value="2"/>
</dbReference>
<dbReference type="OrthoDB" id="9775180at2"/>
<feature type="domain" description="RCK N-terminal" evidence="7">
    <location>
        <begin position="239"/>
        <end position="360"/>
    </location>
</feature>
<reference evidence="10" key="1">
    <citation type="submission" date="2015-06" db="EMBL/GenBank/DDBJ databases">
        <authorList>
            <person name="Bertelli C."/>
        </authorList>
    </citation>
    <scope>NUCLEOTIDE SEQUENCE [LARGE SCALE GENOMIC DNA]</scope>
    <source>
        <strain evidence="10">CRIB-30</strain>
    </source>
</reference>
<dbReference type="InterPro" id="IPR036721">
    <property type="entry name" value="RCK_C_sf"/>
</dbReference>
<proteinExistence type="predicted"/>
<dbReference type="RefSeq" id="WP_098037278.1">
    <property type="nucleotide sequence ID" value="NZ_CWGJ01000001.1"/>
</dbReference>
<dbReference type="Gene3D" id="3.30.70.1450">
    <property type="entry name" value="Regulator of K+ conductance, C-terminal domain"/>
    <property type="match status" value="2"/>
</dbReference>
<dbReference type="PROSITE" id="PS51202">
    <property type="entry name" value="RCK_C"/>
    <property type="match status" value="2"/>
</dbReference>
<keyword evidence="5" id="KW-0520">NAD</keyword>
<dbReference type="InterPro" id="IPR006037">
    <property type="entry name" value="RCK_C"/>
</dbReference>
<evidence type="ECO:0000256" key="6">
    <source>
        <dbReference type="ARBA" id="ARBA00023065"/>
    </source>
</evidence>
<dbReference type="GO" id="GO:0015079">
    <property type="term" value="F:potassium ion transmembrane transporter activity"/>
    <property type="evidence" value="ECO:0007669"/>
    <property type="project" value="InterPro"/>
</dbReference>
<evidence type="ECO:0000259" key="7">
    <source>
        <dbReference type="PROSITE" id="PS51201"/>
    </source>
</evidence>
<dbReference type="Gene3D" id="3.40.50.720">
    <property type="entry name" value="NAD(P)-binding Rossmann-like Domain"/>
    <property type="match status" value="2"/>
</dbReference>
<dbReference type="GO" id="GO:0005886">
    <property type="term" value="C:plasma membrane"/>
    <property type="evidence" value="ECO:0007669"/>
    <property type="project" value="InterPro"/>
</dbReference>
<keyword evidence="4" id="KW-0630">Potassium</keyword>
<evidence type="ECO:0000259" key="8">
    <source>
        <dbReference type="PROSITE" id="PS51202"/>
    </source>
</evidence>
<protein>
    <recommendedName>
        <fullName evidence="1">Trk system potassium uptake protein TrkA</fullName>
    </recommendedName>
</protein>
<dbReference type="Proteomes" id="UP000220251">
    <property type="component" value="Unassembled WGS sequence"/>
</dbReference>
<evidence type="ECO:0000256" key="2">
    <source>
        <dbReference type="ARBA" id="ARBA00022448"/>
    </source>
</evidence>
<evidence type="ECO:0000256" key="5">
    <source>
        <dbReference type="ARBA" id="ARBA00023027"/>
    </source>
</evidence>
<feature type="domain" description="RCK C-terminal" evidence="8">
    <location>
        <begin position="376"/>
        <end position="457"/>
    </location>
</feature>
<keyword evidence="3" id="KW-0633">Potassium transport</keyword>
<dbReference type="InterPro" id="IPR036291">
    <property type="entry name" value="NAD(P)-bd_dom_sf"/>
</dbReference>
<dbReference type="Pfam" id="PF02254">
    <property type="entry name" value="TrkA_N"/>
    <property type="match status" value="2"/>
</dbReference>
<dbReference type="AlphaFoldDB" id="A0A0H5DN05"/>
<dbReference type="PANTHER" id="PTHR43833">
    <property type="entry name" value="POTASSIUM CHANNEL PROTEIN 2-RELATED-RELATED"/>
    <property type="match status" value="1"/>
</dbReference>
<dbReference type="Pfam" id="PF02080">
    <property type="entry name" value="TrkA_C"/>
    <property type="match status" value="2"/>
</dbReference>
<keyword evidence="6" id="KW-0406">Ion transport</keyword>
<dbReference type="PANTHER" id="PTHR43833:SF5">
    <property type="entry name" value="TRK SYSTEM POTASSIUM UPTAKE PROTEIN TRKA"/>
    <property type="match status" value="1"/>
</dbReference>
<evidence type="ECO:0000313" key="9">
    <source>
        <dbReference type="EMBL" id="CRX37422.1"/>
    </source>
</evidence>
<organism evidence="9 10">
    <name type="scientific">Estrella lausannensis</name>
    <dbReference type="NCBI Taxonomy" id="483423"/>
    <lineage>
        <taxon>Bacteria</taxon>
        <taxon>Pseudomonadati</taxon>
        <taxon>Chlamydiota</taxon>
        <taxon>Chlamydiia</taxon>
        <taxon>Parachlamydiales</taxon>
        <taxon>Candidatus Criblamydiaceae</taxon>
        <taxon>Estrella</taxon>
    </lineage>
</organism>
<feature type="domain" description="RCK N-terminal" evidence="7">
    <location>
        <begin position="1"/>
        <end position="121"/>
    </location>
</feature>
<keyword evidence="2" id="KW-0813">Transport</keyword>